<evidence type="ECO:0000256" key="2">
    <source>
        <dbReference type="ARBA" id="ARBA00022729"/>
    </source>
</evidence>
<dbReference type="InterPro" id="IPR013783">
    <property type="entry name" value="Ig-like_fold"/>
</dbReference>
<dbReference type="EvolutionaryTrace" id="Q93IE7"/>
<reference evidence="12" key="4">
    <citation type="journal article" date="2010" name="J. Mol. Microbiol. Biotechnol.">
        <title>Discoidin Domain of Chitosanase Is Required for Binding to the Fungal Cell Wall.</title>
        <authorList>
            <person name="Kimoto H."/>
            <person name="Akamatsu M."/>
            <person name="Fujii Y."/>
            <person name="Tatsumi H."/>
            <person name="Kusaoke H."/>
            <person name="Taketo A."/>
        </authorList>
    </citation>
    <scope>NUCLEOTIDE SEQUENCE</scope>
    <source>
        <strain evidence="12">D-2</strain>
    </source>
</reference>
<dbReference type="PROSITE" id="PS50853">
    <property type="entry name" value="FN3"/>
    <property type="match status" value="1"/>
</dbReference>
<dbReference type="PROSITE" id="PS50022">
    <property type="entry name" value="FA58C_3"/>
    <property type="match status" value="2"/>
</dbReference>
<dbReference type="PDB" id="2RV9">
    <property type="method" value="NMR"/>
    <property type="chains" value="A=530-659"/>
</dbReference>
<dbReference type="InterPro" id="IPR002037">
    <property type="entry name" value="Glyco_hydro_8"/>
</dbReference>
<feature type="domain" description="F5/8 type C" evidence="10">
    <location>
        <begin position="661"/>
        <end position="797"/>
    </location>
</feature>
<dbReference type="PDBsum" id="4ZZ5"/>
<dbReference type="EC" id="3.2.1.-" evidence="8"/>
<evidence type="ECO:0007829" key="13">
    <source>
        <dbReference type="PDB" id="2RV9"/>
    </source>
</evidence>
<dbReference type="CDD" id="cd00063">
    <property type="entry name" value="FN3"/>
    <property type="match status" value="1"/>
</dbReference>
<evidence type="ECO:0000256" key="3">
    <source>
        <dbReference type="ARBA" id="ARBA00022801"/>
    </source>
</evidence>
<dbReference type="Gene3D" id="2.60.120.260">
    <property type="entry name" value="Galactose-binding domain-like"/>
    <property type="match status" value="2"/>
</dbReference>
<dbReference type="Pfam" id="PF00041">
    <property type="entry name" value="fn3"/>
    <property type="match status" value="1"/>
</dbReference>
<dbReference type="Pfam" id="PF22633">
    <property type="entry name" value="F5_F8_type_C_2"/>
    <property type="match status" value="1"/>
</dbReference>
<dbReference type="PDBsum" id="2RVA"/>
<feature type="domain" description="F5/8 type C" evidence="10">
    <location>
        <begin position="515"/>
        <end position="660"/>
    </location>
</feature>
<dbReference type="SMART" id="SM00060">
    <property type="entry name" value="FN3"/>
    <property type="match status" value="1"/>
</dbReference>
<dbReference type="PDB" id="4ZZ5">
    <property type="method" value="X-ray"/>
    <property type="resolution" value="1.29 A"/>
    <property type="chains" value="A/B=666-796"/>
</dbReference>
<reference evidence="12" key="1">
    <citation type="journal article" date="2002" name="J. Biol. Chem.">
        <title>Biochemical and Genetic Properties of Paenibacillus Glycosyl Hydrolase Having Chitosanase Activity and Discoidin Domain.</title>
        <authorList>
            <person name="Kimoto H."/>
            <person name="Kusaoke H."/>
            <person name="Yamamoto I."/>
            <person name="Fujii Y."/>
            <person name="Onodera T."/>
            <person name="Taketo A."/>
        </authorList>
    </citation>
    <scope>NUCLEOTIDE SEQUENCE</scope>
    <source>
        <strain evidence="12">D-2</strain>
    </source>
</reference>
<evidence type="ECO:0000313" key="12">
    <source>
        <dbReference type="EMBL" id="BAB64835.1"/>
    </source>
</evidence>
<dbReference type="Pfam" id="PF00754">
    <property type="entry name" value="F5_F8_type_C"/>
    <property type="match status" value="1"/>
</dbReference>
<dbReference type="CAZy" id="CBM32">
    <property type="family name" value="Carbohydrate-Binding Module Family 32"/>
</dbReference>
<accession>Q93IE7</accession>
<dbReference type="InterPro" id="IPR036116">
    <property type="entry name" value="FN3_sf"/>
</dbReference>
<dbReference type="SUPFAM" id="SSF48208">
    <property type="entry name" value="Six-hairpin glycosidases"/>
    <property type="match status" value="1"/>
</dbReference>
<dbReference type="BRENDA" id="3.2.1.132">
    <property type="organism ID" value="9462"/>
</dbReference>
<dbReference type="FunFam" id="2.60.40.10:FF:001114">
    <property type="entry name" value="Chitinase A1"/>
    <property type="match status" value="1"/>
</dbReference>
<evidence type="ECO:0000256" key="8">
    <source>
        <dbReference type="RuleBase" id="RU361167"/>
    </source>
</evidence>
<dbReference type="SMART" id="SM00231">
    <property type="entry name" value="FA58C"/>
    <property type="match status" value="2"/>
</dbReference>
<evidence type="ECO:0000256" key="5">
    <source>
        <dbReference type="ARBA" id="ARBA00023295"/>
    </source>
</evidence>
<dbReference type="PDB" id="2RVA">
    <property type="method" value="NMR"/>
    <property type="chains" value="A=666-796"/>
</dbReference>
<reference evidence="12" key="2">
    <citation type="journal article" date="2007" name="Biosci. Biotechnol. Biochem.">
        <title>Yeast Cell-Surface Expression of Chitosanase from Paenibacillus fukuinensis.</title>
        <authorList>
            <person name="Fukuda T."/>
            <person name="Isogawa D."/>
            <person name="Takagi M."/>
            <person name="Kato-Murai M."/>
            <person name="Kimoto H."/>
            <person name="Kusaoke H."/>
            <person name="Ueda M."/>
            <person name="Suye S."/>
        </authorList>
    </citation>
    <scope>NUCLEOTIDE SEQUENCE</scope>
    <source>
        <strain evidence="12">D-2</strain>
    </source>
</reference>
<dbReference type="AlphaFoldDB" id="Q93IE7"/>
<dbReference type="InterPro" id="IPR008928">
    <property type="entry name" value="6-hairpin_glycosidase_sf"/>
</dbReference>
<evidence type="ECO:0000256" key="9">
    <source>
        <dbReference type="SAM" id="MobiDB-lite"/>
    </source>
</evidence>
<reference evidence="13 14" key="5">
    <citation type="journal article" date="2016" name="Biochem. J.">
        <title>Mechanism of chitosan recognition by CBM32 carbohydrate-binding modules from a Paenibacillus sp. IK-5 chitosanase/glucanase.</title>
        <authorList>
            <person name="Shinya S."/>
            <person name="Nishimura S."/>
            <person name="Kitaoku Y."/>
            <person name="Numata T."/>
            <person name="Kimoto H."/>
            <person name="Kusaoke H."/>
            <person name="Ohnuma T."/>
            <person name="Fukamizo T."/>
        </authorList>
    </citation>
    <scope>X-RAY CRYSTALLOGRAPHY (1.20 ANGSTROMS) OF 530-659</scope>
</reference>
<evidence type="ECO:0000256" key="6">
    <source>
        <dbReference type="ARBA" id="ARBA00023326"/>
    </source>
</evidence>
<keyword evidence="4" id="KW-0119">Carbohydrate metabolism</keyword>
<dbReference type="Pfam" id="PF01270">
    <property type="entry name" value="Glyco_hydro_8"/>
    <property type="match status" value="1"/>
</dbReference>
<dbReference type="PDBsum" id="4ZY9"/>
<feature type="active site" description="Nucleophile" evidence="7">
    <location>
        <position position="176"/>
    </location>
</feature>
<keyword evidence="13 14" id="KW-0002">3D-structure</keyword>
<dbReference type="InterPro" id="IPR012341">
    <property type="entry name" value="6hp_glycosidase-like_sf"/>
</dbReference>
<name>Q93IE7_9BACL</name>
<dbReference type="PDB" id="4ZXE">
    <property type="method" value="X-ray"/>
    <property type="resolution" value="1.40 A"/>
    <property type="chains" value="A/B/C=530-659"/>
</dbReference>
<dbReference type="InterPro" id="IPR008979">
    <property type="entry name" value="Galactose-bd-like_sf"/>
</dbReference>
<dbReference type="PDBsum" id="2RV9"/>
<dbReference type="SMR" id="Q93IE7"/>
<dbReference type="Gene3D" id="1.50.10.10">
    <property type="match status" value="1"/>
</dbReference>
<dbReference type="PDBsum" id="4ZZ8"/>
<protein>
    <recommendedName>
        <fullName evidence="8">Glucanase</fullName>
        <ecNumber evidence="8">3.2.1.-</ecNumber>
    </recommendedName>
</protein>
<dbReference type="SUPFAM" id="SSF49265">
    <property type="entry name" value="Fibronectin type III"/>
    <property type="match status" value="1"/>
</dbReference>
<dbReference type="Gene3D" id="2.60.40.10">
    <property type="entry name" value="Immunoglobulins"/>
    <property type="match status" value="1"/>
</dbReference>
<feature type="domain" description="Fibronectin type-III" evidence="11">
    <location>
        <begin position="437"/>
        <end position="522"/>
    </location>
</feature>
<feature type="region of interest" description="Disordered" evidence="9">
    <location>
        <begin position="508"/>
        <end position="529"/>
    </location>
</feature>
<comment type="similarity">
    <text evidence="1 8">Belongs to the glycosyl hydrolase 8 (cellulase D) family.</text>
</comment>
<evidence type="ECO:0007829" key="14">
    <source>
        <dbReference type="PDB" id="2RVA"/>
    </source>
</evidence>
<keyword evidence="2" id="KW-0732">Signal</keyword>
<keyword evidence="5 8" id="KW-0326">Glycosidase</keyword>
<dbReference type="InterPro" id="IPR003961">
    <property type="entry name" value="FN3_dom"/>
</dbReference>
<dbReference type="GO" id="GO:0000272">
    <property type="term" value="P:polysaccharide catabolic process"/>
    <property type="evidence" value="ECO:0007669"/>
    <property type="project" value="UniProtKB-KW"/>
</dbReference>
<keyword evidence="6 8" id="KW-0624">Polysaccharide degradation</keyword>
<dbReference type="GO" id="GO:0004553">
    <property type="term" value="F:hydrolase activity, hydrolyzing O-glycosyl compounds"/>
    <property type="evidence" value="ECO:0007669"/>
    <property type="project" value="InterPro"/>
</dbReference>
<dbReference type="BMRB" id="Q93IE7"/>
<evidence type="ECO:0000259" key="10">
    <source>
        <dbReference type="PROSITE" id="PS50022"/>
    </source>
</evidence>
<dbReference type="PDB" id="4ZZ8">
    <property type="method" value="X-ray"/>
    <property type="resolution" value="1.65 A"/>
    <property type="chains" value="A/B=666-796"/>
</dbReference>
<dbReference type="PDBsum" id="4ZXE"/>
<keyword evidence="3 8" id="KW-0378">Hydrolase</keyword>
<dbReference type="InterPro" id="IPR019834">
    <property type="entry name" value="Glyco_hydro_8_CS"/>
</dbReference>
<dbReference type="InterPro" id="IPR000421">
    <property type="entry name" value="FA58C"/>
</dbReference>
<evidence type="ECO:0000256" key="4">
    <source>
        <dbReference type="ARBA" id="ARBA00023277"/>
    </source>
</evidence>
<dbReference type="SUPFAM" id="SSF49785">
    <property type="entry name" value="Galactose-binding domain-like"/>
    <property type="match status" value="2"/>
</dbReference>
<organism evidence="12">
    <name type="scientific">Paenibacillus fukuinensis</name>
    <dbReference type="NCBI Taxonomy" id="170835"/>
    <lineage>
        <taxon>Bacteria</taxon>
        <taxon>Bacillati</taxon>
        <taxon>Bacillota</taxon>
        <taxon>Bacilli</taxon>
        <taxon>Bacillales</taxon>
        <taxon>Paenibacillaceae</taxon>
        <taxon>Paenibacillus</taxon>
    </lineage>
</organism>
<sequence>MFTSSLSGSPRLKSAFLLLLCLAMVVSIGFVPKGNEGRVHAAGEMMPFPQQVSYSGIIKPNHVTQAAMNTAVAAYYDYWKGKYLKNNLSSLPGGYYVKGEITGSPEGFVPLGTSEGQGYGMIITALMAGHDPNAQTIFNGLFKTARAYKSSGNPNLMGWVVADHINAQGHFGSATDGDLDIAYSLLLAHKQWGSNGTVNYLAEAQNMITNGIKASYVTTNNRLNLGDWDSKSSLATRPSDWMLSHLRAFYEFTGDQTWINVINNLYNVYTQVSNNYASSTGLISDFVVNNPPQPAPEWYLNEFQQTNAYYYNAARVPLRIVMDYAMYGDTRGKTIADKIAVWIKGKASNSPANIRDGYQLNGTTIGGYATAVFVSPFIAASTTSTSHQAWVNAGWDWMKNKQENYFSDSYNLMTMLFITGNWWKPTAASSDTQAPTVPGSLTAAATSSSSINLTWTASTDNVGVTGYRIYRGGTQVGTATGLSYADSGLSANTSYSYTVRAVDAAGNVSGNSNTASATTLSGTTPPTGTNLALNKTATASSIEGAGFEASRAFDGSSTTRWASAEGVDPQWIYVNLGSSQTVNRVKLNWEAAYASSYTIQVSNDSGTPTNWTTVYTTTTGDGGIDDITFTARTAKYVRVHGTVRGTPYGYSLWEFEVYGGSTAPSNLALNKATATSSIETAGHEGDKAVDGNAATRWASAYGASPQWIYINLGSTQSISRVKLNWEDAYATAYSIQVSNDSGSTPTNWTTVYSTTTGDGAIDDITFAATNAKFVRVYATTRATAYGYSLWEFEVYGA</sequence>
<dbReference type="PRINTS" id="PR00735">
    <property type="entry name" value="GLHYDRLASE8"/>
</dbReference>
<reference evidence="12" key="3">
    <citation type="journal article" date="2009" name="Appl. Biochem. Biotechnol.">
        <title>Demonstration of catalytic proton acceptor of chitosanase from Paenibacillus fukuinensis by comprehensive analysis of mutant library.</title>
        <authorList>
            <person name="Isogawa D."/>
            <person name="Fukuda T."/>
            <person name="Kuroda K."/>
            <person name="Kusaoke H."/>
            <person name="Kimoto H."/>
            <person name="Suye S."/>
            <person name="Ueda M."/>
        </authorList>
    </citation>
    <scope>NUCLEOTIDE SEQUENCE</scope>
    <source>
        <strain evidence="12">D-2</strain>
    </source>
</reference>
<evidence type="ECO:0000259" key="11">
    <source>
        <dbReference type="PROSITE" id="PS50853"/>
    </source>
</evidence>
<evidence type="ECO:0000256" key="7">
    <source>
        <dbReference type="PROSITE-ProRule" id="PRU10058"/>
    </source>
</evidence>
<proteinExistence type="evidence at protein level"/>
<dbReference type="EMBL" id="AB006819">
    <property type="protein sequence ID" value="BAB64835.1"/>
    <property type="molecule type" value="Genomic_DNA"/>
</dbReference>
<dbReference type="CAZy" id="GH8">
    <property type="family name" value="Glycoside Hydrolase Family 8"/>
</dbReference>
<evidence type="ECO:0000256" key="1">
    <source>
        <dbReference type="ARBA" id="ARBA00009209"/>
    </source>
</evidence>
<dbReference type="PDB" id="4ZY9">
    <property type="method" value="X-ray"/>
    <property type="resolution" value="1.20 A"/>
    <property type="chains" value="A/B=530-659"/>
</dbReference>
<dbReference type="PROSITE" id="PS00812">
    <property type="entry name" value="GLYCOSYL_HYDROL_F8"/>
    <property type="match status" value="1"/>
</dbReference>